<proteinExistence type="predicted"/>
<accession>A0A8R7PGB8</accession>
<feature type="compositionally biased region" description="Basic and acidic residues" evidence="1">
    <location>
        <begin position="97"/>
        <end position="107"/>
    </location>
</feature>
<sequence length="152" mass="16184">MPLRANRTVMARADMLVRGRLPSTSRASERRASRRPRGTGKRGPPRIPTRSRAASARMSAQETVPGQAASSAALARATASKASPGRERLISAARSGVRSEESGETRTEASQPETKQSWKKRRSVPAAVDGLACCLAATTSETICSARGQLRL</sequence>
<dbReference type="Gramene" id="TuG1812G0200003684.01.T01">
    <property type="protein sequence ID" value="TuG1812G0200003684.01.T01.cds306501"/>
    <property type="gene ID" value="TuG1812G0200003684.01"/>
</dbReference>
<feature type="region of interest" description="Disordered" evidence="1">
    <location>
        <begin position="14"/>
        <end position="121"/>
    </location>
</feature>
<feature type="compositionally biased region" description="Basic residues" evidence="1">
    <location>
        <begin position="32"/>
        <end position="44"/>
    </location>
</feature>
<dbReference type="Proteomes" id="UP000015106">
    <property type="component" value="Chromosome 2"/>
</dbReference>
<evidence type="ECO:0000313" key="3">
    <source>
        <dbReference type="Proteomes" id="UP000015106"/>
    </source>
</evidence>
<organism evidence="2 3">
    <name type="scientific">Triticum urartu</name>
    <name type="common">Red wild einkorn</name>
    <name type="synonym">Crithodium urartu</name>
    <dbReference type="NCBI Taxonomy" id="4572"/>
    <lineage>
        <taxon>Eukaryota</taxon>
        <taxon>Viridiplantae</taxon>
        <taxon>Streptophyta</taxon>
        <taxon>Embryophyta</taxon>
        <taxon>Tracheophyta</taxon>
        <taxon>Spermatophyta</taxon>
        <taxon>Magnoliopsida</taxon>
        <taxon>Liliopsida</taxon>
        <taxon>Poales</taxon>
        <taxon>Poaceae</taxon>
        <taxon>BOP clade</taxon>
        <taxon>Pooideae</taxon>
        <taxon>Triticodae</taxon>
        <taxon>Triticeae</taxon>
        <taxon>Triticinae</taxon>
        <taxon>Triticum</taxon>
    </lineage>
</organism>
<name>A0A8R7PGB8_TRIUA</name>
<evidence type="ECO:0000313" key="2">
    <source>
        <dbReference type="EnsemblPlants" id="TuG1812G0200003684.01.T01.cds306501"/>
    </source>
</evidence>
<dbReference type="EnsemblPlants" id="TuG1812G0200003684.01.T01">
    <property type="protein sequence ID" value="TuG1812G0200003684.01.T01.cds306501"/>
    <property type="gene ID" value="TuG1812G0200003684.01"/>
</dbReference>
<protein>
    <submittedName>
        <fullName evidence="2">Uncharacterized protein</fullName>
    </submittedName>
</protein>
<dbReference type="AlphaFoldDB" id="A0A8R7PGB8"/>
<reference evidence="2" key="3">
    <citation type="submission" date="2022-06" db="UniProtKB">
        <authorList>
            <consortium name="EnsemblPlants"/>
        </authorList>
    </citation>
    <scope>IDENTIFICATION</scope>
</reference>
<feature type="compositionally biased region" description="Low complexity" evidence="1">
    <location>
        <begin position="48"/>
        <end position="60"/>
    </location>
</feature>
<reference evidence="3" key="1">
    <citation type="journal article" date="2013" name="Nature">
        <title>Draft genome of the wheat A-genome progenitor Triticum urartu.</title>
        <authorList>
            <person name="Ling H.Q."/>
            <person name="Zhao S."/>
            <person name="Liu D."/>
            <person name="Wang J."/>
            <person name="Sun H."/>
            <person name="Zhang C."/>
            <person name="Fan H."/>
            <person name="Li D."/>
            <person name="Dong L."/>
            <person name="Tao Y."/>
            <person name="Gao C."/>
            <person name="Wu H."/>
            <person name="Li Y."/>
            <person name="Cui Y."/>
            <person name="Guo X."/>
            <person name="Zheng S."/>
            <person name="Wang B."/>
            <person name="Yu K."/>
            <person name="Liang Q."/>
            <person name="Yang W."/>
            <person name="Lou X."/>
            <person name="Chen J."/>
            <person name="Feng M."/>
            <person name="Jian J."/>
            <person name="Zhang X."/>
            <person name="Luo G."/>
            <person name="Jiang Y."/>
            <person name="Liu J."/>
            <person name="Wang Z."/>
            <person name="Sha Y."/>
            <person name="Zhang B."/>
            <person name="Wu H."/>
            <person name="Tang D."/>
            <person name="Shen Q."/>
            <person name="Xue P."/>
            <person name="Zou S."/>
            <person name="Wang X."/>
            <person name="Liu X."/>
            <person name="Wang F."/>
            <person name="Yang Y."/>
            <person name="An X."/>
            <person name="Dong Z."/>
            <person name="Zhang K."/>
            <person name="Zhang X."/>
            <person name="Luo M.C."/>
            <person name="Dvorak J."/>
            <person name="Tong Y."/>
            <person name="Wang J."/>
            <person name="Yang H."/>
            <person name="Li Z."/>
            <person name="Wang D."/>
            <person name="Zhang A."/>
            <person name="Wang J."/>
        </authorList>
    </citation>
    <scope>NUCLEOTIDE SEQUENCE</scope>
    <source>
        <strain evidence="3">cv. G1812</strain>
    </source>
</reference>
<feature type="compositionally biased region" description="Low complexity" evidence="1">
    <location>
        <begin position="68"/>
        <end position="83"/>
    </location>
</feature>
<evidence type="ECO:0000256" key="1">
    <source>
        <dbReference type="SAM" id="MobiDB-lite"/>
    </source>
</evidence>
<keyword evidence="3" id="KW-1185">Reference proteome</keyword>
<reference evidence="2" key="2">
    <citation type="submission" date="2018-03" db="EMBL/GenBank/DDBJ databases">
        <title>The Triticum urartu genome reveals the dynamic nature of wheat genome evolution.</title>
        <authorList>
            <person name="Ling H."/>
            <person name="Ma B."/>
            <person name="Shi X."/>
            <person name="Liu H."/>
            <person name="Dong L."/>
            <person name="Sun H."/>
            <person name="Cao Y."/>
            <person name="Gao Q."/>
            <person name="Zheng S."/>
            <person name="Li Y."/>
            <person name="Yu Y."/>
            <person name="Du H."/>
            <person name="Qi M."/>
            <person name="Li Y."/>
            <person name="Yu H."/>
            <person name="Cui Y."/>
            <person name="Wang N."/>
            <person name="Chen C."/>
            <person name="Wu H."/>
            <person name="Zhao Y."/>
            <person name="Zhang J."/>
            <person name="Li Y."/>
            <person name="Zhou W."/>
            <person name="Zhang B."/>
            <person name="Hu W."/>
            <person name="Eijk M."/>
            <person name="Tang J."/>
            <person name="Witsenboer H."/>
            <person name="Zhao S."/>
            <person name="Li Z."/>
            <person name="Zhang A."/>
            <person name="Wang D."/>
            <person name="Liang C."/>
        </authorList>
    </citation>
    <scope>NUCLEOTIDE SEQUENCE [LARGE SCALE GENOMIC DNA]</scope>
    <source>
        <strain evidence="2">cv. G1812</strain>
    </source>
</reference>